<dbReference type="PANTHER" id="PTHR30519">
    <property type="entry name" value="5-METHYLTETRAHYDROPTEROYLTRIGLUTAMATE--HOMOCYSTEINE METHYLTRANSFERASE"/>
    <property type="match status" value="1"/>
</dbReference>
<dbReference type="SUPFAM" id="SSF51726">
    <property type="entry name" value="UROD/MetE-like"/>
    <property type="match status" value="1"/>
</dbReference>
<protein>
    <submittedName>
        <fullName evidence="2">5-methyltetrahydropteroyltriglutamate--homocysteine S-methyltransferase</fullName>
        <ecNumber evidence="2">2.1.1.14</ecNumber>
    </submittedName>
</protein>
<dbReference type="GO" id="GO:0008652">
    <property type="term" value="P:amino acid biosynthetic process"/>
    <property type="evidence" value="ECO:0007669"/>
    <property type="project" value="InterPro"/>
</dbReference>
<dbReference type="GO" id="GO:0003871">
    <property type="term" value="F:5-methyltetrahydropteroyltriglutamate-homocysteine S-methyltransferase activity"/>
    <property type="evidence" value="ECO:0007669"/>
    <property type="project" value="UniProtKB-EC"/>
</dbReference>
<accession>A0A9K3HX00</accession>
<evidence type="ECO:0000259" key="1">
    <source>
        <dbReference type="Pfam" id="PF08267"/>
    </source>
</evidence>
<dbReference type="EMBL" id="MNCJ02000325">
    <property type="protein sequence ID" value="KAF5786103.1"/>
    <property type="molecule type" value="Genomic_DNA"/>
</dbReference>
<dbReference type="Proteomes" id="UP000215914">
    <property type="component" value="Unassembled WGS sequence"/>
</dbReference>
<dbReference type="GO" id="GO:0008270">
    <property type="term" value="F:zinc ion binding"/>
    <property type="evidence" value="ECO:0007669"/>
    <property type="project" value="InterPro"/>
</dbReference>
<dbReference type="Gene3D" id="3.20.20.210">
    <property type="match status" value="1"/>
</dbReference>
<dbReference type="EC" id="2.1.1.14" evidence="2"/>
<dbReference type="AlphaFoldDB" id="A0A9K3HX00"/>
<feature type="domain" description="Cobalamin-independent methionine synthase MetE N-terminal" evidence="1">
    <location>
        <begin position="11"/>
        <end position="82"/>
    </location>
</feature>
<dbReference type="InterPro" id="IPR013215">
    <property type="entry name" value="Cbl-indep_Met_Synth_N"/>
</dbReference>
<dbReference type="InterPro" id="IPR038071">
    <property type="entry name" value="UROD/MetE-like_sf"/>
</dbReference>
<sequence>MVRAVPRICRLAADLRSSIWKQMAAAGIKYIPSNTFSYYDQVLDTTTMIGAVPPRFNWNSGEIGFDTYFSMASGSTPTRALEELDNSIFQGRLLHIMPAKQKVAPVKAHEEWEKRFNGFWVFGV</sequence>
<name>A0A9K3HX00_HELAN</name>
<evidence type="ECO:0000313" key="2">
    <source>
        <dbReference type="EMBL" id="KAF5786103.1"/>
    </source>
</evidence>
<proteinExistence type="predicted"/>
<keyword evidence="3" id="KW-1185">Reference proteome</keyword>
<keyword evidence="2" id="KW-0489">Methyltransferase</keyword>
<reference evidence="2" key="1">
    <citation type="journal article" date="2017" name="Nature">
        <title>The sunflower genome provides insights into oil metabolism, flowering and Asterid evolution.</title>
        <authorList>
            <person name="Badouin H."/>
            <person name="Gouzy J."/>
            <person name="Grassa C.J."/>
            <person name="Murat F."/>
            <person name="Staton S.E."/>
            <person name="Cottret L."/>
            <person name="Lelandais-Briere C."/>
            <person name="Owens G.L."/>
            <person name="Carrere S."/>
            <person name="Mayjonade B."/>
            <person name="Legrand L."/>
            <person name="Gill N."/>
            <person name="Kane N.C."/>
            <person name="Bowers J.E."/>
            <person name="Hubner S."/>
            <person name="Bellec A."/>
            <person name="Berard A."/>
            <person name="Berges H."/>
            <person name="Blanchet N."/>
            <person name="Boniface M.C."/>
            <person name="Brunel D."/>
            <person name="Catrice O."/>
            <person name="Chaidir N."/>
            <person name="Claudel C."/>
            <person name="Donnadieu C."/>
            <person name="Faraut T."/>
            <person name="Fievet G."/>
            <person name="Helmstetter N."/>
            <person name="King M."/>
            <person name="Knapp S.J."/>
            <person name="Lai Z."/>
            <person name="Le Paslier M.C."/>
            <person name="Lippi Y."/>
            <person name="Lorenzon L."/>
            <person name="Mandel J.R."/>
            <person name="Marage G."/>
            <person name="Marchand G."/>
            <person name="Marquand E."/>
            <person name="Bret-Mestries E."/>
            <person name="Morien E."/>
            <person name="Nambeesan S."/>
            <person name="Nguyen T."/>
            <person name="Pegot-Espagnet P."/>
            <person name="Pouilly N."/>
            <person name="Raftis F."/>
            <person name="Sallet E."/>
            <person name="Schiex T."/>
            <person name="Thomas J."/>
            <person name="Vandecasteele C."/>
            <person name="Vares D."/>
            <person name="Vear F."/>
            <person name="Vautrin S."/>
            <person name="Crespi M."/>
            <person name="Mangin B."/>
            <person name="Burke J.M."/>
            <person name="Salse J."/>
            <person name="Munos S."/>
            <person name="Vincourt P."/>
            <person name="Rieseberg L.H."/>
            <person name="Langlade N.B."/>
        </authorList>
    </citation>
    <scope>NUCLEOTIDE SEQUENCE</scope>
    <source>
        <tissue evidence="2">Leaves</tissue>
    </source>
</reference>
<dbReference type="Pfam" id="PF08267">
    <property type="entry name" value="Meth_synt_1"/>
    <property type="match status" value="1"/>
</dbReference>
<comment type="caution">
    <text evidence="2">The sequence shown here is derived from an EMBL/GenBank/DDBJ whole genome shotgun (WGS) entry which is preliminary data.</text>
</comment>
<dbReference type="GO" id="GO:0032259">
    <property type="term" value="P:methylation"/>
    <property type="evidence" value="ECO:0007669"/>
    <property type="project" value="UniProtKB-KW"/>
</dbReference>
<keyword evidence="2" id="KW-0808">Transferase</keyword>
<evidence type="ECO:0000313" key="3">
    <source>
        <dbReference type="Proteomes" id="UP000215914"/>
    </source>
</evidence>
<dbReference type="Gramene" id="mRNA:HanXRQr2_Chr10g0436801">
    <property type="protein sequence ID" value="mRNA:HanXRQr2_Chr10g0436801"/>
    <property type="gene ID" value="HanXRQr2_Chr10g0436801"/>
</dbReference>
<gene>
    <name evidence="2" type="ORF">HanXRQr2_Chr10g0436801</name>
</gene>
<reference evidence="2" key="2">
    <citation type="submission" date="2020-06" db="EMBL/GenBank/DDBJ databases">
        <title>Helianthus annuus Genome sequencing and assembly Release 2.</title>
        <authorList>
            <person name="Gouzy J."/>
            <person name="Langlade N."/>
            <person name="Munos S."/>
        </authorList>
    </citation>
    <scope>NUCLEOTIDE SEQUENCE</scope>
    <source>
        <tissue evidence="2">Leaves</tissue>
    </source>
</reference>
<organism evidence="2 3">
    <name type="scientific">Helianthus annuus</name>
    <name type="common">Common sunflower</name>
    <dbReference type="NCBI Taxonomy" id="4232"/>
    <lineage>
        <taxon>Eukaryota</taxon>
        <taxon>Viridiplantae</taxon>
        <taxon>Streptophyta</taxon>
        <taxon>Embryophyta</taxon>
        <taxon>Tracheophyta</taxon>
        <taxon>Spermatophyta</taxon>
        <taxon>Magnoliopsida</taxon>
        <taxon>eudicotyledons</taxon>
        <taxon>Gunneridae</taxon>
        <taxon>Pentapetalae</taxon>
        <taxon>asterids</taxon>
        <taxon>campanulids</taxon>
        <taxon>Asterales</taxon>
        <taxon>Asteraceae</taxon>
        <taxon>Asteroideae</taxon>
        <taxon>Heliantheae alliance</taxon>
        <taxon>Heliantheae</taxon>
        <taxon>Helianthus</taxon>
    </lineage>
</organism>